<dbReference type="Pfam" id="PF24595">
    <property type="entry name" value="DUF7619"/>
    <property type="match status" value="1"/>
</dbReference>
<reference evidence="7 8" key="1">
    <citation type="submission" date="2021-12" db="EMBL/GenBank/DDBJ databases">
        <title>Genome sequencing of bacteria with rrn-lacking chromosome and rrn-plasmid.</title>
        <authorList>
            <person name="Anda M."/>
            <person name="Iwasaki W."/>
        </authorList>
    </citation>
    <scope>NUCLEOTIDE SEQUENCE [LARGE SCALE GENOMIC DNA]</scope>
    <source>
        <strain evidence="7 8">NBRC 15940</strain>
    </source>
</reference>
<evidence type="ECO:0000313" key="8">
    <source>
        <dbReference type="Proteomes" id="UP001310022"/>
    </source>
</evidence>
<feature type="domain" description="Secretion system C-terminal sorting" evidence="5">
    <location>
        <begin position="1313"/>
        <end position="1390"/>
    </location>
</feature>
<evidence type="ECO:0008006" key="9">
    <source>
        <dbReference type="Google" id="ProtNLM"/>
    </source>
</evidence>
<dbReference type="InterPro" id="IPR027039">
    <property type="entry name" value="Crtac1"/>
</dbReference>
<feature type="domain" description="DUF11" evidence="3">
    <location>
        <begin position="1059"/>
        <end position="1153"/>
    </location>
</feature>
<gene>
    <name evidence="7" type="ORF">PEDI_18300</name>
</gene>
<dbReference type="SUPFAM" id="SSF117074">
    <property type="entry name" value="Hypothetical protein PA1324"/>
    <property type="match status" value="1"/>
</dbReference>
<feature type="compositionally biased region" description="Polar residues" evidence="2">
    <location>
        <begin position="462"/>
        <end position="477"/>
    </location>
</feature>
<keyword evidence="8" id="KW-1185">Reference proteome</keyword>
<dbReference type="SUPFAM" id="SSF69318">
    <property type="entry name" value="Integrin alpha N-terminal domain"/>
    <property type="match status" value="1"/>
</dbReference>
<organism evidence="7 8">
    <name type="scientific">Persicobacter diffluens</name>
    <dbReference type="NCBI Taxonomy" id="981"/>
    <lineage>
        <taxon>Bacteria</taxon>
        <taxon>Pseudomonadati</taxon>
        <taxon>Bacteroidota</taxon>
        <taxon>Cytophagia</taxon>
        <taxon>Cytophagales</taxon>
        <taxon>Persicobacteraceae</taxon>
        <taxon>Persicobacter</taxon>
    </lineage>
</organism>
<name>A0AAN4VYH3_9BACT</name>
<dbReference type="Pfam" id="PF01345">
    <property type="entry name" value="DUF11"/>
    <property type="match status" value="2"/>
</dbReference>
<feature type="domain" description="DUF7619" evidence="6">
    <location>
        <begin position="1164"/>
        <end position="1298"/>
    </location>
</feature>
<dbReference type="Gene3D" id="2.60.40.10">
    <property type="entry name" value="Immunoglobulins"/>
    <property type="match status" value="1"/>
</dbReference>
<dbReference type="InterPro" id="IPR055353">
    <property type="entry name" value="DUF7619"/>
</dbReference>
<dbReference type="InterPro" id="IPR011519">
    <property type="entry name" value="UnbV_ASPIC"/>
</dbReference>
<feature type="region of interest" description="Disordered" evidence="2">
    <location>
        <begin position="462"/>
        <end position="483"/>
    </location>
</feature>
<dbReference type="Proteomes" id="UP001310022">
    <property type="component" value="Unassembled WGS sequence"/>
</dbReference>
<dbReference type="InterPro" id="IPR001434">
    <property type="entry name" value="OmcB-like_DUF11"/>
</dbReference>
<dbReference type="Pfam" id="PF18962">
    <property type="entry name" value="Por_Secre_tail"/>
    <property type="match status" value="1"/>
</dbReference>
<evidence type="ECO:0000259" key="6">
    <source>
        <dbReference type="Pfam" id="PF24595"/>
    </source>
</evidence>
<evidence type="ECO:0000259" key="3">
    <source>
        <dbReference type="Pfam" id="PF01345"/>
    </source>
</evidence>
<dbReference type="PANTHER" id="PTHR16026">
    <property type="entry name" value="CARTILAGE ACIDIC PROTEIN 1"/>
    <property type="match status" value="1"/>
</dbReference>
<feature type="domain" description="ASPIC/UnbV" evidence="4">
    <location>
        <begin position="873"/>
        <end position="940"/>
    </location>
</feature>
<keyword evidence="1" id="KW-0732">Signal</keyword>
<sequence length="1394" mass="152241">MAWLLNRLRKNLKAMNLRYFGFFLYLFLISANMAHGQIISTDKVDYMPGETVILTGKGWNPFEKVRFYLEEFPNRHLNKDTTLYANALGQFSEPFYLVQNSDLGVTFQLSAQGGYSSRVVTTTFNDASGDYTLDFSAYDPAIYDRIMYDPQNNYPSGRIVSPLGNTNHSQTIESLQPPFLGLGQIVAFEYQIRVDANGACSNDQIRINGEFLSVTTNGHPFGFDKNAGLIAAFVDAGTDPGLIDNGTSASVSNFSWLLNGNTIETTVDITGLDPGDEIIVELWLVLQNYVPETLGGNVKTRLSGASLIGSCETQKTSINTGNQEIPLLQVGDFLTADVNMNVSKTDAQDPIAIGDNITYTLTISNDGNAVANAIKIIDNLDANTAYVPGSLMINDNTGASWTLSQQNNSLLFTTSYMDMGEVASLTYQVEIINSSGFTGTGGDQCNGSEDVCNSVSVTSIGTDSDPTNNIDSEATGVSSGGGNNNAQCPVQGVSFQSCASGALASDIMDSWNGAWIDYDNDNDEDLFIANKNKNQAGKLYRNNGDGSFTSVTNTAISNILGPTTGGSWADYNNDNFIDGFLTNATQVSSSLLKGASGGQFNKITNSDIYASPEYFHGAAWADYDNDGYVDLVLTNFFPTRFHHLYHNDGDGTFSRMQNSPISLESQRAMAPIWGDYNNDCLPDLFIPNGNNQGNSLFKNLGNGQFEKITSGAIVTDKFNSVGAAWGDYDNDGWLDLVVANSSNQVNQLYRNNRNGTFTRINSGVFATDKGNSHGISWADVDNDGDLDLYVTNDSEEKKLYYNDNGTFINSVSLLNQNYGSSFGHSWADFNKDGFLDVAVFTHGNEVNHLFCNQGNANHWSNILLKGTNSNRSAIGARIRVKSDGKWQTREVQAQSGFGSPNSLRQHFGLACATSIDSIVIKWPSGYTQYETNIPADQFITISEQNASLVQGTAYHDENGNCVMDEGESPIAHAQFTLSPSGMRISTDSEGNYQFYIESGSYNYNLDSDYWNLNCSGSLTVGSDINTVYTKNLGLSTGSTNYDLCVSYGSTAWRRGFTNTSDIYIANIGTSDATNVTLTVTYPPEVIIESASIPWDSQSGNTYTWNISLLEMGSEMYIQLTDYVTLESSVGDVYPVSINLTSEGTDLNPANNTFSESNEIVGAIDPNDILVSPGGDGEQGYINKNQSLIYTIRFQNVGTWWATNVFIKNQLSEMLDLNSFRVVSASHSYNYSLDSTGHFSVNFLNINLPDSNRNEPESHGFIKYEIKAKPTLLGGEVILNNAAIVFDFEDPIITNTTLHTIKYTENPPQLQLLLFPNPARGEVSARLIRQDLAYEVADEIQSISIFDLQGRLVNSTKGEISQEISLNLQGLMTGMYVVKAKSRTGAIVSARILVE</sequence>
<dbReference type="InterPro" id="IPR013517">
    <property type="entry name" value="FG-GAP"/>
</dbReference>
<dbReference type="InterPro" id="IPR028994">
    <property type="entry name" value="Integrin_alpha_N"/>
</dbReference>
<evidence type="ECO:0000256" key="2">
    <source>
        <dbReference type="SAM" id="MobiDB-lite"/>
    </source>
</evidence>
<proteinExistence type="predicted"/>
<dbReference type="NCBIfam" id="TIGR04183">
    <property type="entry name" value="Por_Secre_tail"/>
    <property type="match status" value="1"/>
</dbReference>
<feature type="domain" description="DUF11" evidence="3">
    <location>
        <begin position="341"/>
        <end position="472"/>
    </location>
</feature>
<dbReference type="InterPro" id="IPR013783">
    <property type="entry name" value="Ig-like_fold"/>
</dbReference>
<dbReference type="EMBL" id="BQKE01000001">
    <property type="protein sequence ID" value="GJM61278.1"/>
    <property type="molecule type" value="Genomic_DNA"/>
</dbReference>
<dbReference type="InterPro" id="IPR026444">
    <property type="entry name" value="Secre_tail"/>
</dbReference>
<dbReference type="Pfam" id="PF13517">
    <property type="entry name" value="FG-GAP_3"/>
    <property type="match status" value="2"/>
</dbReference>
<evidence type="ECO:0000259" key="4">
    <source>
        <dbReference type="Pfam" id="PF07593"/>
    </source>
</evidence>
<dbReference type="NCBIfam" id="TIGR01451">
    <property type="entry name" value="B_ant_repeat"/>
    <property type="match status" value="1"/>
</dbReference>
<dbReference type="PANTHER" id="PTHR16026:SF0">
    <property type="entry name" value="CARTILAGE ACIDIC PROTEIN 1"/>
    <property type="match status" value="1"/>
</dbReference>
<dbReference type="Gene3D" id="2.130.10.130">
    <property type="entry name" value="Integrin alpha, N-terminal"/>
    <property type="match status" value="1"/>
</dbReference>
<dbReference type="InterPro" id="IPR047589">
    <property type="entry name" value="DUF11_rpt"/>
</dbReference>
<accession>A0AAN4VYH3</accession>
<dbReference type="Pfam" id="PF07593">
    <property type="entry name" value="UnbV_ASPIC"/>
    <property type="match status" value="1"/>
</dbReference>
<comment type="caution">
    <text evidence="7">The sequence shown here is derived from an EMBL/GenBank/DDBJ whole genome shotgun (WGS) entry which is preliminary data.</text>
</comment>
<evidence type="ECO:0000259" key="5">
    <source>
        <dbReference type="Pfam" id="PF18962"/>
    </source>
</evidence>
<protein>
    <recommendedName>
        <fullName evidence="9">ASPIC/UnbV domain-containing protein</fullName>
    </recommendedName>
</protein>
<evidence type="ECO:0000256" key="1">
    <source>
        <dbReference type="ARBA" id="ARBA00022729"/>
    </source>
</evidence>
<evidence type="ECO:0000313" key="7">
    <source>
        <dbReference type="EMBL" id="GJM61278.1"/>
    </source>
</evidence>